<dbReference type="Pfam" id="PF04820">
    <property type="entry name" value="Trp_halogenase"/>
    <property type="match status" value="1"/>
</dbReference>
<dbReference type="PANTHER" id="PTHR43747:SF4">
    <property type="entry name" value="FLAVIN-DEPENDENT TRYPTOPHAN HALOGENASE"/>
    <property type="match status" value="1"/>
</dbReference>
<name>A0A0P7E6G4_9GAMM</name>
<gene>
    <name evidence="3" type="ORF">AOG27_14560</name>
</gene>
<feature type="binding site" evidence="2">
    <location>
        <position position="342"/>
    </location>
    <ligand>
        <name>L-tryptophan</name>
        <dbReference type="ChEBI" id="CHEBI:57912"/>
    </ligand>
</feature>
<evidence type="ECO:0000313" key="3">
    <source>
        <dbReference type="EMBL" id="KPM82871.1"/>
    </source>
</evidence>
<reference evidence="3 4" key="1">
    <citation type="submission" date="2015-09" db="EMBL/GenBank/DDBJ databases">
        <title>Draft Genome Sequence of Pseudoalteromonas lipolytica UCD-48B.</title>
        <authorList>
            <person name="Krusor M."/>
            <person name="Coil D.A."/>
            <person name="Lang J.M."/>
            <person name="Eisen J.A."/>
            <person name="Alexiev A."/>
        </authorList>
    </citation>
    <scope>NUCLEOTIDE SEQUENCE [LARGE SCALE GENOMIC DNA]</scope>
    <source>
        <strain evidence="3 4">UCD-48B</strain>
    </source>
</reference>
<dbReference type="Gene3D" id="3.50.50.60">
    <property type="entry name" value="FAD/NAD(P)-binding domain"/>
    <property type="match status" value="1"/>
</dbReference>
<dbReference type="STRING" id="570156.AOG27_14560"/>
<dbReference type="GO" id="GO:0004497">
    <property type="term" value="F:monooxygenase activity"/>
    <property type="evidence" value="ECO:0007669"/>
    <property type="project" value="InterPro"/>
</dbReference>
<keyword evidence="2" id="KW-0285">Flavoprotein</keyword>
<accession>A0A0P7E6G4</accession>
<dbReference type="InterPro" id="IPR050816">
    <property type="entry name" value="Flavin-dep_Halogenase_NPB"/>
</dbReference>
<dbReference type="GO" id="GO:0000166">
    <property type="term" value="F:nucleotide binding"/>
    <property type="evidence" value="ECO:0007669"/>
    <property type="project" value="UniProtKB-KW"/>
</dbReference>
<dbReference type="Proteomes" id="UP000050378">
    <property type="component" value="Unassembled WGS sequence"/>
</dbReference>
<feature type="active site" evidence="1">
    <location>
        <position position="76"/>
    </location>
</feature>
<dbReference type="SUPFAM" id="SSF51905">
    <property type="entry name" value="FAD/NAD(P)-binding domain"/>
    <property type="match status" value="1"/>
</dbReference>
<keyword evidence="2" id="KW-0274">FAD</keyword>
<comment type="caution">
    <text evidence="3">The sequence shown here is derived from an EMBL/GenBank/DDBJ whole genome shotgun (WGS) entry which is preliminary data.</text>
</comment>
<dbReference type="PIRSF" id="PIRSF011396">
    <property type="entry name" value="Trp_halogenase"/>
    <property type="match status" value="1"/>
</dbReference>
<feature type="binding site" evidence="2">
    <location>
        <position position="76"/>
    </location>
    <ligand>
        <name>7-chloro-L-tryptophan</name>
        <dbReference type="ChEBI" id="CHEBI:58713"/>
    </ligand>
</feature>
<feature type="binding site" evidence="2">
    <location>
        <position position="346"/>
    </location>
    <ligand>
        <name>L-tryptophan</name>
        <dbReference type="ChEBI" id="CHEBI:57912"/>
    </ligand>
</feature>
<keyword evidence="2" id="KW-0547">Nucleotide-binding</keyword>
<dbReference type="InterPro" id="IPR006905">
    <property type="entry name" value="Flavin_halogenase"/>
</dbReference>
<organism evidence="3 4">
    <name type="scientific">Pseudoalteromonas lipolytica</name>
    <dbReference type="NCBI Taxonomy" id="570156"/>
    <lineage>
        <taxon>Bacteria</taxon>
        <taxon>Pseudomonadati</taxon>
        <taxon>Pseudomonadota</taxon>
        <taxon>Gammaproteobacteria</taxon>
        <taxon>Alteromonadales</taxon>
        <taxon>Pseudoalteromonadaceae</taxon>
        <taxon>Pseudoalteromonas</taxon>
    </lineage>
</organism>
<dbReference type="RefSeq" id="WP_054553773.1">
    <property type="nucleotide sequence ID" value="NZ_LJTC01000009.1"/>
</dbReference>
<protein>
    <submittedName>
        <fullName evidence="3">Tryptophan halogenase</fullName>
    </submittedName>
</protein>
<feature type="binding site" evidence="2">
    <location>
        <position position="333"/>
    </location>
    <ligand>
        <name>FAD</name>
        <dbReference type="ChEBI" id="CHEBI:57692"/>
    </ligand>
</feature>
<dbReference type="PATRIC" id="fig|570156.3.peg.3995"/>
<evidence type="ECO:0000256" key="2">
    <source>
        <dbReference type="PIRSR" id="PIRSR011396-2"/>
    </source>
</evidence>
<dbReference type="OrthoDB" id="7178350at2"/>
<dbReference type="InterPro" id="IPR033856">
    <property type="entry name" value="Trp_halogen"/>
</dbReference>
<dbReference type="PANTHER" id="PTHR43747">
    <property type="entry name" value="FAD-BINDING PROTEIN"/>
    <property type="match status" value="1"/>
</dbReference>
<dbReference type="InterPro" id="IPR036188">
    <property type="entry name" value="FAD/NAD-bd_sf"/>
</dbReference>
<evidence type="ECO:0000256" key="1">
    <source>
        <dbReference type="PIRSR" id="PIRSR011396-1"/>
    </source>
</evidence>
<sequence>MIKKIAIVGGGTAGWLAANHLGHALLQSGIEITLIESPNIASIGVGEGTVPSMRYSLQKFGISESDFINECDVTFKQSIKFVNWLDKHKHGANFYHHLFDHPHIFGEDLTQQWLADGHGNDYADFVSKQHACCENNLAPKTIATPQYAGINGYAYHFDAKKFAAFLGSHATQHFAVKHLFAEIKDVSCDEQGFITHLIDSDGNALEFDFIIDCSGFSAAFIGQKLGVGFVDKSASLLTDTAITLQVPTQSDDEIPPYTIATAHQAGWIWDIALTERRGVGFVYSSKYMSDEQAHAKLHHYLGNKFEHLTPRKIPMKVGHREKMWHKNCVAIGLSQGFVEPLEATAILIADFSAGLLAKRFPRTREDINLVADEYNQQVNYVWQQTFDFIKMHYCISDRTDSAFWRDNKKTDQLSEKLKNNLARWQRFSPVREDFASKFDLFDLENYLYVLFGMHYVPAKQQTKQSDNQQVAKLKQQRVNQLLSELPKHRELLDKIKKFGLQKY</sequence>
<proteinExistence type="predicted"/>
<dbReference type="EMBL" id="LJTC01000009">
    <property type="protein sequence ID" value="KPM82871.1"/>
    <property type="molecule type" value="Genomic_DNA"/>
</dbReference>
<evidence type="ECO:0000313" key="4">
    <source>
        <dbReference type="Proteomes" id="UP000050378"/>
    </source>
</evidence>
<feature type="binding site" evidence="2">
    <location>
        <begin position="10"/>
        <end position="13"/>
    </location>
    <ligand>
        <name>FAD</name>
        <dbReference type="ChEBI" id="CHEBI:57692"/>
    </ligand>
</feature>
<dbReference type="AlphaFoldDB" id="A0A0P7E6G4"/>